<evidence type="ECO:0000256" key="9">
    <source>
        <dbReference type="ARBA" id="ARBA00083519"/>
    </source>
</evidence>
<dbReference type="InterPro" id="IPR002486">
    <property type="entry name" value="Col_cuticle_N"/>
</dbReference>
<comment type="similarity">
    <text evidence="1">Belongs to the GST superfamily. Kappa family.</text>
</comment>
<keyword evidence="10" id="KW-0472">Membrane</keyword>
<evidence type="ECO:0000256" key="6">
    <source>
        <dbReference type="ARBA" id="ARBA00023157"/>
    </source>
</evidence>
<evidence type="ECO:0000313" key="12">
    <source>
        <dbReference type="EMBL" id="CAJ0572346.1"/>
    </source>
</evidence>
<sequence length="321" mass="36613">MPPKFRVDLYYDIISPYAWINFEAWLRYAKKWPVDLNLRPFYLPGIFQKTGNIPPISIPHKNEYLEKDLERLNEYWGTGLVWHEKFRTETLKKSSIYAQRFLGAVQLYEQDKLIPASRAFWRRGWVDKQSVYTDQDVLEVAKSIGLKCEKRILGSLKTEEVKNHIIDNTNHALADKAFGTPWQVVTFPDGRKECFFGCDRMHLVAQVMETAEQRELRRVAFFAVVVSTAAAIAAIITLPMLYTYIANFQSHLIIETDFCKTRSRDMWAEMRQIDTPVRQKRQYGGGSAPGYGAAPVVNSEPAPTCCGCQQGPAGPPGPPGD</sequence>
<dbReference type="SMART" id="SM01088">
    <property type="entry name" value="Col_cuticle_N"/>
    <property type="match status" value="1"/>
</dbReference>
<dbReference type="EC" id="2.5.1.18" evidence="3"/>
<comment type="subunit">
    <text evidence="2">Collagen polypeptide chains are complexed within the cuticle by disulfide bonds and other types of covalent cross-links.</text>
</comment>
<dbReference type="FunFam" id="3.40.30.10:FF:000096">
    <property type="entry name" value="Glutathione S-transferase kappa"/>
    <property type="match status" value="1"/>
</dbReference>
<evidence type="ECO:0000256" key="8">
    <source>
        <dbReference type="ARBA" id="ARBA00073833"/>
    </source>
</evidence>
<keyword evidence="13" id="KW-1185">Reference proteome</keyword>
<accession>A0AA36CQ06</accession>
<dbReference type="GO" id="GO:0006749">
    <property type="term" value="P:glutathione metabolic process"/>
    <property type="evidence" value="ECO:0007669"/>
    <property type="project" value="TreeGrafter"/>
</dbReference>
<evidence type="ECO:0000256" key="2">
    <source>
        <dbReference type="ARBA" id="ARBA00011518"/>
    </source>
</evidence>
<gene>
    <name evidence="12" type="ORF">MSPICULIGERA_LOCUS10734</name>
</gene>
<keyword evidence="4" id="KW-0808">Transferase</keyword>
<dbReference type="PANTHER" id="PTHR42943:SF2">
    <property type="entry name" value="GLUTATHIONE S-TRANSFERASE KAPPA 1"/>
    <property type="match status" value="1"/>
</dbReference>
<dbReference type="InterPro" id="IPR001853">
    <property type="entry name" value="DSBA-like_thioredoxin_dom"/>
</dbReference>
<evidence type="ECO:0000256" key="4">
    <source>
        <dbReference type="ARBA" id="ARBA00022679"/>
    </source>
</evidence>
<comment type="caution">
    <text evidence="12">The sequence shown here is derived from an EMBL/GenBank/DDBJ whole genome shotgun (WGS) entry which is preliminary data.</text>
</comment>
<evidence type="ECO:0000256" key="1">
    <source>
        <dbReference type="ARBA" id="ARBA00006494"/>
    </source>
</evidence>
<dbReference type="Pfam" id="PF01484">
    <property type="entry name" value="Col_cuticle_N"/>
    <property type="match status" value="1"/>
</dbReference>
<dbReference type="PANTHER" id="PTHR42943">
    <property type="entry name" value="GLUTATHIONE S-TRANSFERASE KAPPA"/>
    <property type="match status" value="1"/>
</dbReference>
<dbReference type="InterPro" id="IPR051924">
    <property type="entry name" value="GST_Kappa/NadH"/>
</dbReference>
<evidence type="ECO:0000256" key="7">
    <source>
        <dbReference type="ARBA" id="ARBA00047960"/>
    </source>
</evidence>
<proteinExistence type="inferred from homology"/>
<dbReference type="GO" id="GO:0004364">
    <property type="term" value="F:glutathione transferase activity"/>
    <property type="evidence" value="ECO:0007669"/>
    <property type="project" value="UniProtKB-EC"/>
</dbReference>
<dbReference type="Pfam" id="PF01323">
    <property type="entry name" value="DSBA"/>
    <property type="match status" value="1"/>
</dbReference>
<dbReference type="Proteomes" id="UP001177023">
    <property type="component" value="Unassembled WGS sequence"/>
</dbReference>
<dbReference type="SUPFAM" id="SSF52833">
    <property type="entry name" value="Thioredoxin-like"/>
    <property type="match status" value="1"/>
</dbReference>
<dbReference type="EMBL" id="CATQJA010002596">
    <property type="protein sequence ID" value="CAJ0572346.1"/>
    <property type="molecule type" value="Genomic_DNA"/>
</dbReference>
<dbReference type="Gene3D" id="3.40.30.10">
    <property type="entry name" value="Glutaredoxin"/>
    <property type="match status" value="1"/>
</dbReference>
<feature type="domain" description="Nematode cuticle collagen N-terminal" evidence="11">
    <location>
        <begin position="218"/>
        <end position="270"/>
    </location>
</feature>
<organism evidence="12 13">
    <name type="scientific">Mesorhabditis spiculigera</name>
    <dbReference type="NCBI Taxonomy" id="96644"/>
    <lineage>
        <taxon>Eukaryota</taxon>
        <taxon>Metazoa</taxon>
        <taxon>Ecdysozoa</taxon>
        <taxon>Nematoda</taxon>
        <taxon>Chromadorea</taxon>
        <taxon>Rhabditida</taxon>
        <taxon>Rhabditina</taxon>
        <taxon>Rhabditomorpha</taxon>
        <taxon>Rhabditoidea</taxon>
        <taxon>Rhabditidae</taxon>
        <taxon>Mesorhabditinae</taxon>
        <taxon>Mesorhabditis</taxon>
    </lineage>
</organism>
<dbReference type="AlphaFoldDB" id="A0AA36CQ06"/>
<dbReference type="GO" id="GO:0005739">
    <property type="term" value="C:mitochondrion"/>
    <property type="evidence" value="ECO:0007669"/>
    <property type="project" value="TreeGrafter"/>
</dbReference>
<dbReference type="GO" id="GO:0005777">
    <property type="term" value="C:peroxisome"/>
    <property type="evidence" value="ECO:0007669"/>
    <property type="project" value="TreeGrafter"/>
</dbReference>
<dbReference type="GO" id="GO:0042302">
    <property type="term" value="F:structural constituent of cuticle"/>
    <property type="evidence" value="ECO:0007669"/>
    <property type="project" value="InterPro"/>
</dbReference>
<reference evidence="12" key="1">
    <citation type="submission" date="2023-06" db="EMBL/GenBank/DDBJ databases">
        <authorList>
            <person name="Delattre M."/>
        </authorList>
    </citation>
    <scope>NUCLEOTIDE SEQUENCE</scope>
    <source>
        <strain evidence="12">AF72</strain>
    </source>
</reference>
<feature type="transmembrane region" description="Helical" evidence="10">
    <location>
        <begin position="219"/>
        <end position="242"/>
    </location>
</feature>
<evidence type="ECO:0000256" key="3">
    <source>
        <dbReference type="ARBA" id="ARBA00012452"/>
    </source>
</evidence>
<keyword evidence="10" id="KW-0812">Transmembrane</keyword>
<keyword evidence="10" id="KW-1133">Transmembrane helix</keyword>
<keyword evidence="6" id="KW-1015">Disulfide bond</keyword>
<evidence type="ECO:0000256" key="10">
    <source>
        <dbReference type="SAM" id="Phobius"/>
    </source>
</evidence>
<feature type="non-terminal residue" evidence="12">
    <location>
        <position position="1"/>
    </location>
</feature>
<comment type="catalytic activity">
    <reaction evidence="7">
        <text>RX + glutathione = an S-substituted glutathione + a halide anion + H(+)</text>
        <dbReference type="Rhea" id="RHEA:16437"/>
        <dbReference type="ChEBI" id="CHEBI:15378"/>
        <dbReference type="ChEBI" id="CHEBI:16042"/>
        <dbReference type="ChEBI" id="CHEBI:17792"/>
        <dbReference type="ChEBI" id="CHEBI:57925"/>
        <dbReference type="ChEBI" id="CHEBI:90779"/>
        <dbReference type="EC" id="2.5.1.18"/>
    </reaction>
</comment>
<evidence type="ECO:0000256" key="5">
    <source>
        <dbReference type="ARBA" id="ARBA00022737"/>
    </source>
</evidence>
<evidence type="ECO:0000313" key="13">
    <source>
        <dbReference type="Proteomes" id="UP001177023"/>
    </source>
</evidence>
<evidence type="ECO:0000259" key="11">
    <source>
        <dbReference type="SMART" id="SM01088"/>
    </source>
</evidence>
<dbReference type="GO" id="GO:0004602">
    <property type="term" value="F:glutathione peroxidase activity"/>
    <property type="evidence" value="ECO:0007669"/>
    <property type="project" value="TreeGrafter"/>
</dbReference>
<protein>
    <recommendedName>
        <fullName evidence="8">Glutathione S-transferase kappa 1</fullName>
        <ecNumber evidence="3">2.5.1.18</ecNumber>
    </recommendedName>
    <alternativeName>
        <fullName evidence="9">GST class-kappa</fullName>
    </alternativeName>
</protein>
<keyword evidence="5" id="KW-0677">Repeat</keyword>
<name>A0AA36CQ06_9BILA</name>
<dbReference type="InterPro" id="IPR036249">
    <property type="entry name" value="Thioredoxin-like_sf"/>
</dbReference>